<gene>
    <name evidence="2" type="ORF">Tco_1114270</name>
</gene>
<comment type="caution">
    <text evidence="2">The sequence shown here is derived from an EMBL/GenBank/DDBJ whole genome shotgun (WGS) entry which is preliminary data.</text>
</comment>
<name>A0ABQ5IWU4_9ASTR</name>
<reference evidence="2" key="2">
    <citation type="submission" date="2022-01" db="EMBL/GenBank/DDBJ databases">
        <authorList>
            <person name="Yamashiro T."/>
            <person name="Shiraishi A."/>
            <person name="Satake H."/>
            <person name="Nakayama K."/>
        </authorList>
    </citation>
    <scope>NUCLEOTIDE SEQUENCE</scope>
</reference>
<organism evidence="2 3">
    <name type="scientific">Tanacetum coccineum</name>
    <dbReference type="NCBI Taxonomy" id="301880"/>
    <lineage>
        <taxon>Eukaryota</taxon>
        <taxon>Viridiplantae</taxon>
        <taxon>Streptophyta</taxon>
        <taxon>Embryophyta</taxon>
        <taxon>Tracheophyta</taxon>
        <taxon>Spermatophyta</taxon>
        <taxon>Magnoliopsida</taxon>
        <taxon>eudicotyledons</taxon>
        <taxon>Gunneridae</taxon>
        <taxon>Pentapetalae</taxon>
        <taxon>asterids</taxon>
        <taxon>campanulids</taxon>
        <taxon>Asterales</taxon>
        <taxon>Asteraceae</taxon>
        <taxon>Asteroideae</taxon>
        <taxon>Anthemideae</taxon>
        <taxon>Anthemidinae</taxon>
        <taxon>Tanacetum</taxon>
    </lineage>
</organism>
<accession>A0ABQ5IWU4</accession>
<keyword evidence="3" id="KW-1185">Reference proteome</keyword>
<proteinExistence type="predicted"/>
<dbReference type="EMBL" id="BQNB010021200">
    <property type="protein sequence ID" value="GJU03932.1"/>
    <property type="molecule type" value="Genomic_DNA"/>
</dbReference>
<evidence type="ECO:0000256" key="1">
    <source>
        <dbReference type="SAM" id="MobiDB-lite"/>
    </source>
</evidence>
<evidence type="ECO:0000313" key="2">
    <source>
        <dbReference type="EMBL" id="GJU03932.1"/>
    </source>
</evidence>
<sequence length="109" mass="11912">AKKKQAEEDDDLGTNGGNSKSARKRSLNVAHGSYTNTHNIDKINKLERQILDGKLKFMDDDENPLVPTGNVDSDSEVEVVFDETTNLMTLTSFKGGSDRGNGTNSPLEQ</sequence>
<evidence type="ECO:0000313" key="3">
    <source>
        <dbReference type="Proteomes" id="UP001151760"/>
    </source>
</evidence>
<reference evidence="2" key="1">
    <citation type="journal article" date="2022" name="Int. J. Mol. Sci.">
        <title>Draft Genome of Tanacetum Coccineum: Genomic Comparison of Closely Related Tanacetum-Family Plants.</title>
        <authorList>
            <person name="Yamashiro T."/>
            <person name="Shiraishi A."/>
            <person name="Nakayama K."/>
            <person name="Satake H."/>
        </authorList>
    </citation>
    <scope>NUCLEOTIDE SEQUENCE</scope>
</reference>
<dbReference type="Proteomes" id="UP001151760">
    <property type="component" value="Unassembled WGS sequence"/>
</dbReference>
<protein>
    <submittedName>
        <fullName evidence="2">Uncharacterized protein</fullName>
    </submittedName>
</protein>
<feature type="non-terminal residue" evidence="2">
    <location>
        <position position="1"/>
    </location>
</feature>
<feature type="region of interest" description="Disordered" evidence="1">
    <location>
        <begin position="1"/>
        <end position="30"/>
    </location>
</feature>